<protein>
    <recommendedName>
        <fullName evidence="16">phytol kinase</fullName>
        <ecNumber evidence="16">2.7.1.182</ecNumber>
    </recommendedName>
</protein>
<keyword evidence="6" id="KW-0808">Transferase</keyword>
<dbReference type="PROSITE" id="PS50865">
    <property type="entry name" value="ZF_MYND_2"/>
    <property type="match status" value="2"/>
</dbReference>
<comment type="catalytic activity">
    <reaction evidence="17">
        <text>phytol + CTP = phytyl phosphate + CDP + H(+)</text>
        <dbReference type="Rhea" id="RHEA:38055"/>
        <dbReference type="ChEBI" id="CHEBI:15378"/>
        <dbReference type="ChEBI" id="CHEBI:17327"/>
        <dbReference type="ChEBI" id="CHEBI:37563"/>
        <dbReference type="ChEBI" id="CHEBI:58069"/>
        <dbReference type="ChEBI" id="CHEBI:75483"/>
        <dbReference type="EC" id="2.7.1.182"/>
    </reaction>
</comment>
<evidence type="ECO:0000256" key="17">
    <source>
        <dbReference type="ARBA" id="ARBA00048889"/>
    </source>
</evidence>
<feature type="domain" description="MYND-type" evidence="19">
    <location>
        <begin position="215"/>
        <end position="263"/>
    </location>
</feature>
<dbReference type="PANTHER" id="PTHR32523">
    <property type="entry name" value="PHYTOL KINASE 1, CHLOROPLASTIC"/>
    <property type="match status" value="1"/>
</dbReference>
<dbReference type="AlphaFoldDB" id="A0A8H5B124"/>
<evidence type="ECO:0000256" key="11">
    <source>
        <dbReference type="ARBA" id="ARBA00022833"/>
    </source>
</evidence>
<evidence type="ECO:0000256" key="9">
    <source>
        <dbReference type="ARBA" id="ARBA00022771"/>
    </source>
</evidence>
<evidence type="ECO:0000256" key="10">
    <source>
        <dbReference type="ARBA" id="ARBA00022777"/>
    </source>
</evidence>
<keyword evidence="21" id="KW-1185">Reference proteome</keyword>
<evidence type="ECO:0000256" key="5">
    <source>
        <dbReference type="ARBA" id="ARBA00022640"/>
    </source>
</evidence>
<dbReference type="InterPro" id="IPR002893">
    <property type="entry name" value="Znf_MYND"/>
</dbReference>
<comment type="subcellular location">
    <subcellularLocation>
        <location evidence="1">Membrane</location>
        <topology evidence="1">Multi-pass membrane protein</topology>
    </subcellularLocation>
    <subcellularLocation>
        <location evidence="2">Plastid</location>
        <location evidence="2">Chloroplast</location>
    </subcellularLocation>
</comment>
<dbReference type="Pfam" id="PF01753">
    <property type="entry name" value="zf-MYND"/>
    <property type="match status" value="2"/>
</dbReference>
<dbReference type="EC" id="2.7.1.182" evidence="16"/>
<keyword evidence="7" id="KW-0812">Transmembrane</keyword>
<keyword evidence="14" id="KW-0472">Membrane</keyword>
<evidence type="ECO:0000256" key="18">
    <source>
        <dbReference type="PROSITE-ProRule" id="PRU00134"/>
    </source>
</evidence>
<dbReference type="EMBL" id="JAACJK010000221">
    <property type="protein sequence ID" value="KAF5314574.1"/>
    <property type="molecule type" value="Genomic_DNA"/>
</dbReference>
<evidence type="ECO:0000256" key="14">
    <source>
        <dbReference type="ARBA" id="ARBA00023136"/>
    </source>
</evidence>
<name>A0A8H5B124_9AGAR</name>
<evidence type="ECO:0000256" key="3">
    <source>
        <dbReference type="ARBA" id="ARBA00010794"/>
    </source>
</evidence>
<evidence type="ECO:0000256" key="6">
    <source>
        <dbReference type="ARBA" id="ARBA00022679"/>
    </source>
</evidence>
<evidence type="ECO:0000256" key="12">
    <source>
        <dbReference type="ARBA" id="ARBA00022946"/>
    </source>
</evidence>
<dbReference type="PANTHER" id="PTHR32523:SF8">
    <property type="entry name" value="DOLICHOL KINASE"/>
    <property type="match status" value="1"/>
</dbReference>
<dbReference type="GO" id="GO:0010276">
    <property type="term" value="F:phytol kinase activity"/>
    <property type="evidence" value="ECO:0007669"/>
    <property type="project" value="UniProtKB-EC"/>
</dbReference>
<keyword evidence="10" id="KW-0418">Kinase</keyword>
<evidence type="ECO:0000256" key="16">
    <source>
        <dbReference type="ARBA" id="ARBA00039024"/>
    </source>
</evidence>
<evidence type="ECO:0000259" key="19">
    <source>
        <dbReference type="PROSITE" id="PS50865"/>
    </source>
</evidence>
<keyword evidence="11" id="KW-0862">Zinc</keyword>
<dbReference type="Proteomes" id="UP000541558">
    <property type="component" value="Unassembled WGS sequence"/>
</dbReference>
<comment type="caution">
    <text evidence="20">The sequence shown here is derived from an EMBL/GenBank/DDBJ whole genome shotgun (WGS) entry which is preliminary data.</text>
</comment>
<keyword evidence="13" id="KW-1133">Transmembrane helix</keyword>
<evidence type="ECO:0000313" key="20">
    <source>
        <dbReference type="EMBL" id="KAF5314574.1"/>
    </source>
</evidence>
<comment type="similarity">
    <text evidence="3">Belongs to the polyprenol kinase family.</text>
</comment>
<proteinExistence type="inferred from homology"/>
<accession>A0A8H5B124</accession>
<evidence type="ECO:0000256" key="7">
    <source>
        <dbReference type="ARBA" id="ARBA00022692"/>
    </source>
</evidence>
<feature type="domain" description="MYND-type" evidence="19">
    <location>
        <begin position="885"/>
        <end position="941"/>
    </location>
</feature>
<dbReference type="OrthoDB" id="2923501at2759"/>
<sequence length="1135" mass="127318">MNDVYWRRQEDGDKWYDAARIKALEGHGETVRAALTYLRELILIIDRLVVDPLMQRAFEHHDYARKLAETIQSFAQPLQVLDPSQCPNDLGICVTVTMRAILCSAQSNQPRNLALALEHGFMDTLVSLLKVCQAWQEGPGNLSICISGLQSYLPWPAVLAQLRPYYTSKVWLEAEKTAGRISELLGRRWRTFNVALWEHFQVHDLWDSKVRLCDNLECQRAINRGDMAASPPISRECSGCSAFVYCGELCQREDWDARHSTECTSARIDSITRKAAPGAWYSPHQRAYHVAIIEYRFNCLLARCADPCVITRAYKAGTMAPPIFSAIALAVLEQDGIMKSSRFFHLKASSVYGSAGPFLEIKQGQYPLRPLPCATELGYLQPRMDEYLKESGALKGEVELGNAAQEEDRRTVKYVECTFNLSKSTEVHVMVCRLRNFGPQGQASMKSQGIMEYYFYSAKGRQEFMIRSRNTLALLSKRKPYTLKVLDDHLKTLRAADIPNLQYSDTFGWGESEFEKIGAAFDALTSLAIIAERCTNPETDVSLSLKQTTIEKIIASFDLIEELASFFLTLRAPFPKLTRSDGSFPNIVAFLLDRIVELHPSILQRLCSSTTSIDLVIRLWTTENEDGQPYANIESDLGCGIVPLILHCIAGDEGRGAFVDRMGSREVGLPQRVALMTIKRLNAARFALTGNGLSKVSPEAASGYLKSVLVIIERLVTSPRIHRAFELHDYAPKIATTLREFSQFRLKAPRSAQYTQELCVSMGVALQAILGLATDNQPRNLALALAHGFMGTLVSLIKACASGRDLPHPNARILADCLQLLETYLPWNSVLLQLQSYFEGRSEAEMVIGRAPEPLGEGWKLFGIAVREHLLVYNAWGGKTVLCDNLQCQRDVKRTSRPGAVTGGGSATLLKSRECSGCSAFVYCGEHCQKQDWDARHSKECASARVDTITRRATPGAWYSPRQRAYHVALIEHRFNYFLSSRYGGSAIEPDKVTSTPPTFTDAALKNLWSRLRAPRVFHLNAAWVQSTETPFDEFYEGDYPFRSLQGMAQSYLQPRIDEYLWASGVFDNEPGRCTNKKEDMSTVKYVECSLTFGATDLHVMVKMRLHMDERRGVGRFLAVSSMARFGLKPPMPDI</sequence>
<gene>
    <name evidence="20" type="ORF">D9611_007200</name>
</gene>
<evidence type="ECO:0000313" key="21">
    <source>
        <dbReference type="Proteomes" id="UP000541558"/>
    </source>
</evidence>
<evidence type="ECO:0000256" key="15">
    <source>
        <dbReference type="ARBA" id="ARBA00024015"/>
    </source>
</evidence>
<keyword evidence="12" id="KW-0809">Transit peptide</keyword>
<evidence type="ECO:0000256" key="4">
    <source>
        <dbReference type="ARBA" id="ARBA00022528"/>
    </source>
</evidence>
<keyword evidence="8" id="KW-0479">Metal-binding</keyword>
<keyword evidence="5" id="KW-0934">Plastid</keyword>
<dbReference type="InterPro" id="IPR039606">
    <property type="entry name" value="Phytol/farnesol_kinase"/>
</dbReference>
<dbReference type="SUPFAM" id="SSF144232">
    <property type="entry name" value="HIT/MYND zinc finger-like"/>
    <property type="match status" value="2"/>
</dbReference>
<dbReference type="Gene3D" id="6.10.140.2220">
    <property type="match status" value="2"/>
</dbReference>
<keyword evidence="9 18" id="KW-0863">Zinc-finger</keyword>
<evidence type="ECO:0000256" key="1">
    <source>
        <dbReference type="ARBA" id="ARBA00004141"/>
    </source>
</evidence>
<reference evidence="20 21" key="1">
    <citation type="journal article" date="2020" name="ISME J.">
        <title>Uncovering the hidden diversity of litter-decomposition mechanisms in mushroom-forming fungi.</title>
        <authorList>
            <person name="Floudas D."/>
            <person name="Bentzer J."/>
            <person name="Ahren D."/>
            <person name="Johansson T."/>
            <person name="Persson P."/>
            <person name="Tunlid A."/>
        </authorList>
    </citation>
    <scope>NUCLEOTIDE SEQUENCE [LARGE SCALE GENOMIC DNA]</scope>
    <source>
        <strain evidence="20 21">CBS 175.51</strain>
    </source>
</reference>
<evidence type="ECO:0000256" key="13">
    <source>
        <dbReference type="ARBA" id="ARBA00022989"/>
    </source>
</evidence>
<evidence type="ECO:0000256" key="8">
    <source>
        <dbReference type="ARBA" id="ARBA00022723"/>
    </source>
</evidence>
<dbReference type="GO" id="GO:0016020">
    <property type="term" value="C:membrane"/>
    <property type="evidence" value="ECO:0007669"/>
    <property type="project" value="UniProtKB-SubCell"/>
</dbReference>
<keyword evidence="4" id="KW-0150">Chloroplast</keyword>
<comment type="pathway">
    <text evidence="15">Cofactor biosynthesis; tocopherol biosynthesis.</text>
</comment>
<evidence type="ECO:0000256" key="2">
    <source>
        <dbReference type="ARBA" id="ARBA00004229"/>
    </source>
</evidence>
<dbReference type="GO" id="GO:0008270">
    <property type="term" value="F:zinc ion binding"/>
    <property type="evidence" value="ECO:0007669"/>
    <property type="project" value="UniProtKB-KW"/>
</dbReference>
<organism evidence="20 21">
    <name type="scientific">Ephemerocybe angulata</name>
    <dbReference type="NCBI Taxonomy" id="980116"/>
    <lineage>
        <taxon>Eukaryota</taxon>
        <taxon>Fungi</taxon>
        <taxon>Dikarya</taxon>
        <taxon>Basidiomycota</taxon>
        <taxon>Agaricomycotina</taxon>
        <taxon>Agaricomycetes</taxon>
        <taxon>Agaricomycetidae</taxon>
        <taxon>Agaricales</taxon>
        <taxon>Agaricineae</taxon>
        <taxon>Psathyrellaceae</taxon>
        <taxon>Ephemerocybe</taxon>
    </lineage>
</organism>